<dbReference type="OrthoDB" id="7874432at2"/>
<reference evidence="7 8" key="1">
    <citation type="submission" date="2019-03" db="EMBL/GenBank/DDBJ databases">
        <title>Jiella endophytica sp. nov., a novel endophytic bacterium isolated from root of Ficus microcarpa Linn. f.</title>
        <authorList>
            <person name="Tuo L."/>
        </authorList>
    </citation>
    <scope>NUCLEOTIDE SEQUENCE [LARGE SCALE GENOMIC DNA]</scope>
    <source>
        <strain evidence="7 8">CBS5Q-3</strain>
    </source>
</reference>
<evidence type="ECO:0000256" key="6">
    <source>
        <dbReference type="SAM" id="Phobius"/>
    </source>
</evidence>
<proteinExistence type="predicted"/>
<evidence type="ECO:0000256" key="4">
    <source>
        <dbReference type="ARBA" id="ARBA00022989"/>
    </source>
</evidence>
<keyword evidence="2" id="KW-1003">Cell membrane</keyword>
<comment type="subcellular location">
    <subcellularLocation>
        <location evidence="1">Cell membrane</location>
        <topology evidence="1">Multi-pass membrane protein</topology>
    </subcellularLocation>
</comment>
<sequence length="185" mass="20541">MQDGRGYARRQLGWIDTVRRARPGWERRVHLVRLYFSFEKLVANILLVGMVGVVLLSLWSFLRATGLSLLDLGHPLEYSAFQTLFDRVLAVVIALELAHSIHQMAIGDHRLAQVRTVIVIGVLAVVRKLILLEVNNTSGVFLAGLAATMIALGLLLVMVHFVDRREQQGKTDTATGGEHEAHEGD</sequence>
<organism evidence="7 8">
    <name type="scientific">Jiella endophytica</name>
    <dbReference type="NCBI Taxonomy" id="2558362"/>
    <lineage>
        <taxon>Bacteria</taxon>
        <taxon>Pseudomonadati</taxon>
        <taxon>Pseudomonadota</taxon>
        <taxon>Alphaproteobacteria</taxon>
        <taxon>Hyphomicrobiales</taxon>
        <taxon>Aurantimonadaceae</taxon>
        <taxon>Jiella</taxon>
    </lineage>
</organism>
<evidence type="ECO:0000256" key="1">
    <source>
        <dbReference type="ARBA" id="ARBA00004651"/>
    </source>
</evidence>
<feature type="transmembrane region" description="Helical" evidence="6">
    <location>
        <begin position="41"/>
        <end position="64"/>
    </location>
</feature>
<protein>
    <recommendedName>
        <fullName evidence="9">Diguanylate cyclase</fullName>
    </recommendedName>
</protein>
<name>A0A4Y8RUJ8_9HYPH</name>
<evidence type="ECO:0008006" key="9">
    <source>
        <dbReference type="Google" id="ProtNLM"/>
    </source>
</evidence>
<keyword evidence="5 6" id="KW-0472">Membrane</keyword>
<dbReference type="Pfam" id="PF06146">
    <property type="entry name" value="PsiE"/>
    <property type="match status" value="1"/>
</dbReference>
<evidence type="ECO:0000256" key="3">
    <source>
        <dbReference type="ARBA" id="ARBA00022692"/>
    </source>
</evidence>
<dbReference type="AlphaFoldDB" id="A0A4Y8RUJ8"/>
<dbReference type="InterPro" id="IPR020948">
    <property type="entry name" value="P_starv_induced_PsiE-like"/>
</dbReference>
<keyword evidence="4 6" id="KW-1133">Transmembrane helix</keyword>
<dbReference type="EMBL" id="SOZD01000001">
    <property type="protein sequence ID" value="TFF27598.1"/>
    <property type="molecule type" value="Genomic_DNA"/>
</dbReference>
<evidence type="ECO:0000313" key="8">
    <source>
        <dbReference type="Proteomes" id="UP000298179"/>
    </source>
</evidence>
<comment type="caution">
    <text evidence="7">The sequence shown here is derived from an EMBL/GenBank/DDBJ whole genome shotgun (WGS) entry which is preliminary data.</text>
</comment>
<dbReference type="GO" id="GO:0005886">
    <property type="term" value="C:plasma membrane"/>
    <property type="evidence" value="ECO:0007669"/>
    <property type="project" value="UniProtKB-SubCell"/>
</dbReference>
<accession>A0A4Y8RUJ8</accession>
<evidence type="ECO:0000256" key="2">
    <source>
        <dbReference type="ARBA" id="ARBA00022475"/>
    </source>
</evidence>
<evidence type="ECO:0000256" key="5">
    <source>
        <dbReference type="ARBA" id="ARBA00023136"/>
    </source>
</evidence>
<evidence type="ECO:0000313" key="7">
    <source>
        <dbReference type="EMBL" id="TFF27598.1"/>
    </source>
</evidence>
<feature type="transmembrane region" description="Helical" evidence="6">
    <location>
        <begin position="140"/>
        <end position="162"/>
    </location>
</feature>
<keyword evidence="3 6" id="KW-0812">Transmembrane</keyword>
<keyword evidence="8" id="KW-1185">Reference proteome</keyword>
<dbReference type="Proteomes" id="UP000298179">
    <property type="component" value="Unassembled WGS sequence"/>
</dbReference>
<gene>
    <name evidence="7" type="ORF">E3C22_03840</name>
</gene>